<proteinExistence type="predicted"/>
<dbReference type="STRING" id="1367849.GCA_000518585_04876"/>
<keyword evidence="4" id="KW-1185">Reference proteome</keyword>
<reference evidence="1 3" key="1">
    <citation type="submission" date="2019-04" db="EMBL/GenBank/DDBJ databases">
        <title>Complete genome sequence of Agrobacterium larrymoorei CFBP5473.</title>
        <authorList>
            <person name="Haryono M."/>
            <person name="Chou L."/>
            <person name="Lin Y.-C."/>
            <person name="Lai E.-M."/>
            <person name="Kuo C.-H."/>
        </authorList>
    </citation>
    <scope>NUCLEOTIDE SEQUENCE [LARGE SCALE GENOMIC DNA]</scope>
    <source>
        <strain evidence="1 3">CFBP5473</strain>
    </source>
</reference>
<dbReference type="AlphaFoldDB" id="A0A4D7DR03"/>
<sequence>MGGSRDAIDKLPFPSVWLTVREHHRDDWEIRLRPAANLIGYFLFPVGWHWSEFKALTDADKMPYEGMAREASNQEIPLKRPLMKPASVRYRAAGDHRRNVVHSFLQKILVRGDVRYFHGPMRNIALPHRGSQPVNRPLARDDFEEVRIANSTVGRMISRQIDVKVDAKDLIEHLIRQNETRGAPPAYDLNKIERWCRDQLERNAVLKDMTGELSATLINAASDWQGKIFTKPAGPDQIRPIVTRLLREYVNEE</sequence>
<name>A0A4D7DR03_9HYPH</name>
<dbReference type="OrthoDB" id="9900554at2"/>
<dbReference type="RefSeq" id="WP_037172014.1">
    <property type="nucleotide sequence ID" value="NZ_CP039691.1"/>
</dbReference>
<evidence type="ECO:0000313" key="1">
    <source>
        <dbReference type="EMBL" id="QCI98798.1"/>
    </source>
</evidence>
<dbReference type="EMBL" id="CP072167">
    <property type="protein sequence ID" value="QYA08316.1"/>
    <property type="molecule type" value="Genomic_DNA"/>
</dbReference>
<dbReference type="Proteomes" id="UP000298545">
    <property type="component" value="Chromosome circular"/>
</dbReference>
<dbReference type="KEGG" id="alf:CFBP5473_13365"/>
<organism evidence="1 3">
    <name type="scientific">Agrobacterium larrymoorei</name>
    <dbReference type="NCBI Taxonomy" id="160699"/>
    <lineage>
        <taxon>Bacteria</taxon>
        <taxon>Pseudomonadati</taxon>
        <taxon>Pseudomonadota</taxon>
        <taxon>Alphaproteobacteria</taxon>
        <taxon>Hyphomicrobiales</taxon>
        <taxon>Rhizobiaceae</taxon>
        <taxon>Rhizobium/Agrobacterium group</taxon>
        <taxon>Agrobacterium</taxon>
    </lineage>
</organism>
<dbReference type="Proteomes" id="UP000826513">
    <property type="component" value="Chromosome 1"/>
</dbReference>
<protein>
    <submittedName>
        <fullName evidence="1">Uncharacterized protein</fullName>
    </submittedName>
</protein>
<reference evidence="2 4" key="2">
    <citation type="submission" date="2021-03" db="EMBL/GenBank/DDBJ databases">
        <title>Rapid diversification of plasmids in a genus of pathogenic and nitrogen fixing bacteria.</title>
        <authorList>
            <person name="Weisberg A.J."/>
            <person name="Miller M."/>
            <person name="Ream W."/>
            <person name="Grunwald N.J."/>
            <person name="Chang J.H."/>
        </authorList>
    </citation>
    <scope>NUCLEOTIDE SEQUENCE [LARGE SCALE GENOMIC DNA]</scope>
    <source>
        <strain evidence="2 4">AF3.44</strain>
    </source>
</reference>
<evidence type="ECO:0000313" key="2">
    <source>
        <dbReference type="EMBL" id="QYA08316.1"/>
    </source>
</evidence>
<gene>
    <name evidence="1" type="ORF">CFBP5473_13365</name>
    <name evidence="2" type="ORF">J5285_06375</name>
</gene>
<evidence type="ECO:0000313" key="3">
    <source>
        <dbReference type="Proteomes" id="UP000298545"/>
    </source>
</evidence>
<evidence type="ECO:0000313" key="4">
    <source>
        <dbReference type="Proteomes" id="UP000826513"/>
    </source>
</evidence>
<dbReference type="EMBL" id="CP039691">
    <property type="protein sequence ID" value="QCI98798.1"/>
    <property type="molecule type" value="Genomic_DNA"/>
</dbReference>
<accession>A0A4D7DR03</accession>